<dbReference type="AlphaFoldDB" id="A0A090V7G3"/>
<dbReference type="EMBL" id="BBMZ01000026">
    <property type="protein sequence ID" value="GAL60043.1"/>
    <property type="molecule type" value="Genomic_DNA"/>
</dbReference>
<dbReference type="Proteomes" id="UP000029462">
    <property type="component" value="Unassembled WGS sequence"/>
</dbReference>
<comment type="caution">
    <text evidence="1">The sequence shown here is derived from an EMBL/GenBank/DDBJ whole genome shotgun (WGS) entry which is preliminary data.</text>
</comment>
<proteinExistence type="predicted"/>
<gene>
    <name evidence="1" type="ORF">EV102420_26_00630</name>
</gene>
<dbReference type="STRING" id="1115515.EV102420_26_00630"/>
<organism evidence="1 2">
    <name type="scientific">Pseudescherichia vulneris NBRC 102420</name>
    <dbReference type="NCBI Taxonomy" id="1115515"/>
    <lineage>
        <taxon>Bacteria</taxon>
        <taxon>Pseudomonadati</taxon>
        <taxon>Pseudomonadota</taxon>
        <taxon>Gammaproteobacteria</taxon>
        <taxon>Enterobacterales</taxon>
        <taxon>Enterobacteriaceae</taxon>
        <taxon>Pseudescherichia</taxon>
    </lineage>
</organism>
<evidence type="ECO:0000313" key="1">
    <source>
        <dbReference type="EMBL" id="GAL60043.1"/>
    </source>
</evidence>
<sequence>MTVKTVSSAAALIDASTPPARITTAGTVFKSFIYKESVQQKKEDLRSWKLPSGSMFSNLKKGNKL</sequence>
<protein>
    <submittedName>
        <fullName evidence="1">Uncharacterized protein</fullName>
    </submittedName>
</protein>
<accession>A0A090V7G3</accession>
<reference evidence="1 2" key="1">
    <citation type="submission" date="2014-09" db="EMBL/GenBank/DDBJ databases">
        <title>Whole genome shotgun sequence of Escherichia vulneris NBRC 102420.</title>
        <authorList>
            <person name="Yoshida Y."/>
            <person name="Hosoyama A."/>
            <person name="Tsuchikane K."/>
            <person name="Ohji S."/>
            <person name="Ichikawa N."/>
            <person name="Kimura A."/>
            <person name="Yamazoe A."/>
            <person name="Ezaki T."/>
            <person name="Fujita N."/>
        </authorList>
    </citation>
    <scope>NUCLEOTIDE SEQUENCE [LARGE SCALE GENOMIC DNA]</scope>
    <source>
        <strain evidence="1 2">NBRC 102420</strain>
    </source>
</reference>
<evidence type="ECO:0000313" key="2">
    <source>
        <dbReference type="Proteomes" id="UP000029462"/>
    </source>
</evidence>
<keyword evidence="2" id="KW-1185">Reference proteome</keyword>
<name>A0A090V7G3_PSEVU</name>